<dbReference type="Proteomes" id="UP000036410">
    <property type="component" value="Chromosome"/>
</dbReference>
<feature type="region of interest" description="Disordered" evidence="1">
    <location>
        <begin position="30"/>
        <end position="89"/>
    </location>
</feature>
<feature type="domain" description="TcaA protein NTF2-like" evidence="3">
    <location>
        <begin position="94"/>
        <end position="202"/>
    </location>
</feature>
<organism evidence="4 5">
    <name type="scientific">Priestia megaterium Q3</name>
    <dbReference type="NCBI Taxonomy" id="1452722"/>
    <lineage>
        <taxon>Bacteria</taxon>
        <taxon>Bacillati</taxon>
        <taxon>Bacillota</taxon>
        <taxon>Bacilli</taxon>
        <taxon>Bacillales</taxon>
        <taxon>Bacillaceae</taxon>
        <taxon>Priestia</taxon>
    </lineage>
</organism>
<dbReference type="InterPro" id="IPR054528">
    <property type="entry name" value="TcaA_5th"/>
</dbReference>
<dbReference type="PROSITE" id="PS51257">
    <property type="entry name" value="PROKAR_LIPOPROTEIN"/>
    <property type="match status" value="1"/>
</dbReference>
<name>A0A806TKB8_PRIMG</name>
<feature type="compositionally biased region" description="Polar residues" evidence="1">
    <location>
        <begin position="207"/>
        <end position="223"/>
    </location>
</feature>
<keyword evidence="2" id="KW-0732">Signal</keyword>
<feature type="compositionally biased region" description="Basic and acidic residues" evidence="1">
    <location>
        <begin position="45"/>
        <end position="65"/>
    </location>
</feature>
<feature type="compositionally biased region" description="Low complexity" evidence="1">
    <location>
        <begin position="69"/>
        <end position="79"/>
    </location>
</feature>
<feature type="region of interest" description="Disordered" evidence="1">
    <location>
        <begin position="207"/>
        <end position="228"/>
    </location>
</feature>
<accession>A0A806TKB8</accession>
<sequence>MKRSTISVSVVSILLSVSLFISGCQQNEVSSRDEKESITSSAQHPEQKESAIHTSEQNDDKEKGNHQKSSTSSTSNTVSAKDENNVSTPTKQTANILIKSYFQGLIKGINNGSFKEVNSYLVKGSSLYKDQQSLISHLHGKGIQERLVDYEVVDFKKAGSAYDIQTHEVIMIVQPNGSEKIKEYDWVYSAVWSGDQLRLKDISKAENTASTKTSAPSNQSSGNYDGEWSRDIHHQEAGLTITNSTSGSFSFTIGAVYGAHAGGIEGKAEVKGNKAIYKDMEEATECVLNFTLSQKEIKIDATPGCSYYGGLNVSFDGTYKKGKITEHTKTLSELDILPSKQDENVKKLVGNDYEALVDNFQIVHEEKDLDGLGATALSGGVTGLYTLMEGIIEYDKQGYYYVALIVDSDKVKFYTNNPAYRDRITLTVKEWMSRFSDYPVETIYKEIKR</sequence>
<feature type="signal peptide" evidence="2">
    <location>
        <begin position="1"/>
        <end position="23"/>
    </location>
</feature>
<evidence type="ECO:0000259" key="3">
    <source>
        <dbReference type="Pfam" id="PF22819"/>
    </source>
</evidence>
<evidence type="ECO:0000256" key="1">
    <source>
        <dbReference type="SAM" id="MobiDB-lite"/>
    </source>
</evidence>
<evidence type="ECO:0000256" key="2">
    <source>
        <dbReference type="SAM" id="SignalP"/>
    </source>
</evidence>
<gene>
    <name evidence="4" type="ORF">AS52_03879</name>
</gene>
<feature type="chain" id="PRO_5039527048" description="TcaA protein NTF2-like domain-containing protein" evidence="2">
    <location>
        <begin position="24"/>
        <end position="449"/>
    </location>
</feature>
<evidence type="ECO:0000313" key="5">
    <source>
        <dbReference type="Proteomes" id="UP000036410"/>
    </source>
</evidence>
<evidence type="ECO:0000313" key="4">
    <source>
        <dbReference type="EMBL" id="AKP78840.1"/>
    </source>
</evidence>
<dbReference type="Pfam" id="PF22819">
    <property type="entry name" value="TcaA_5th"/>
    <property type="match status" value="1"/>
</dbReference>
<dbReference type="EMBL" id="CP010586">
    <property type="protein sequence ID" value="AKP78840.1"/>
    <property type="molecule type" value="Genomic_DNA"/>
</dbReference>
<dbReference type="AlphaFoldDB" id="A0A806TKB8"/>
<protein>
    <recommendedName>
        <fullName evidence="3">TcaA protein NTF2-like domain-containing protein</fullName>
    </recommendedName>
</protein>
<dbReference type="RefSeq" id="WP_049165999.1">
    <property type="nucleotide sequence ID" value="NZ_CP010586.1"/>
</dbReference>
<proteinExistence type="predicted"/>
<reference evidence="4 5" key="1">
    <citation type="submission" date="2015-01" db="EMBL/GenBank/DDBJ databases">
        <title>Genome sequence of bacillus megaterium Q3.</title>
        <authorList>
            <person name="Wang Y."/>
            <person name="Luo K."/>
            <person name="Bai L."/>
            <person name="Luo F."/>
        </authorList>
    </citation>
    <scope>NUCLEOTIDE SEQUENCE [LARGE SCALE GENOMIC DNA]</scope>
    <source>
        <strain evidence="4 5">Q3</strain>
    </source>
</reference>